<gene>
    <name evidence="2" type="ORF">CEP52_001787</name>
</gene>
<feature type="region of interest" description="Disordered" evidence="1">
    <location>
        <begin position="1"/>
        <end position="31"/>
    </location>
</feature>
<evidence type="ECO:0000256" key="1">
    <source>
        <dbReference type="SAM" id="MobiDB-lite"/>
    </source>
</evidence>
<name>A0A428UHB7_9HYPO</name>
<accession>A0A428UHB7</accession>
<comment type="caution">
    <text evidence="2">The sequence shown here is derived from an EMBL/GenBank/DDBJ whole genome shotgun (WGS) entry which is preliminary data.</text>
</comment>
<organism evidence="2 3">
    <name type="scientific">Fusarium oligoseptatum</name>
    <dbReference type="NCBI Taxonomy" id="2604345"/>
    <lineage>
        <taxon>Eukaryota</taxon>
        <taxon>Fungi</taxon>
        <taxon>Dikarya</taxon>
        <taxon>Ascomycota</taxon>
        <taxon>Pezizomycotina</taxon>
        <taxon>Sordariomycetes</taxon>
        <taxon>Hypocreomycetidae</taxon>
        <taxon>Hypocreales</taxon>
        <taxon>Nectriaceae</taxon>
        <taxon>Fusarium</taxon>
        <taxon>Fusarium solani species complex</taxon>
    </lineage>
</organism>
<keyword evidence="3" id="KW-1185">Reference proteome</keyword>
<sequence length="77" mass="8077">MIEQANVHADSKAPPPSSSSTAAPPPPSLQPLYAPVEIKPAAAWTAKGSLYMYMPGHLDLASNVAYGYLKSTHEPSA</sequence>
<protein>
    <submittedName>
        <fullName evidence="2">Uncharacterized protein</fullName>
    </submittedName>
</protein>
<evidence type="ECO:0000313" key="2">
    <source>
        <dbReference type="EMBL" id="RSM13632.1"/>
    </source>
</evidence>
<dbReference type="Proteomes" id="UP000287144">
    <property type="component" value="Unassembled WGS sequence"/>
</dbReference>
<feature type="compositionally biased region" description="Pro residues" evidence="1">
    <location>
        <begin position="13"/>
        <end position="29"/>
    </location>
</feature>
<reference evidence="2 3" key="1">
    <citation type="submission" date="2017-06" db="EMBL/GenBank/DDBJ databases">
        <title>Comparative genomic analysis of Ambrosia Fusariam Clade fungi.</title>
        <authorList>
            <person name="Stajich J.E."/>
            <person name="Carrillo J."/>
            <person name="Kijimoto T."/>
            <person name="Eskalen A."/>
            <person name="O'Donnell K."/>
            <person name="Kasson M."/>
        </authorList>
    </citation>
    <scope>NUCLEOTIDE SEQUENCE [LARGE SCALE GENOMIC DNA]</scope>
    <source>
        <strain evidence="2 3">NRRL62579</strain>
    </source>
</reference>
<dbReference type="EMBL" id="NKCK01000009">
    <property type="protein sequence ID" value="RSM13632.1"/>
    <property type="molecule type" value="Genomic_DNA"/>
</dbReference>
<evidence type="ECO:0000313" key="3">
    <source>
        <dbReference type="Proteomes" id="UP000287144"/>
    </source>
</evidence>
<proteinExistence type="predicted"/>
<dbReference type="AlphaFoldDB" id="A0A428UHB7"/>